<dbReference type="SUPFAM" id="SSF55729">
    <property type="entry name" value="Acyl-CoA N-acyltransferases (Nat)"/>
    <property type="match status" value="1"/>
</dbReference>
<dbReference type="EMBL" id="VOQF01000001">
    <property type="protein sequence ID" value="TXC92856.1"/>
    <property type="molecule type" value="Genomic_DNA"/>
</dbReference>
<dbReference type="RefSeq" id="WP_146945718.1">
    <property type="nucleotide sequence ID" value="NZ_VOQF01000001.1"/>
</dbReference>
<feature type="domain" description="N-acetyltransferase" evidence="1">
    <location>
        <begin position="2"/>
        <end position="152"/>
    </location>
</feature>
<dbReference type="Gene3D" id="3.40.630.30">
    <property type="match status" value="1"/>
</dbReference>
<dbReference type="Pfam" id="PF13527">
    <property type="entry name" value="Acetyltransf_9"/>
    <property type="match status" value="1"/>
</dbReference>
<dbReference type="PROSITE" id="PS51186">
    <property type="entry name" value="GNAT"/>
    <property type="match status" value="1"/>
</dbReference>
<evidence type="ECO:0000313" key="2">
    <source>
        <dbReference type="EMBL" id="TXC92856.1"/>
    </source>
</evidence>
<sequence>MKKIRKATKEDMDSIYMMGFDVWGGNMSSEKYIAICQESSKYQKGTWYTLEDLNTKELLSSLIVYELSPSEDIIVKGIGSISTHLQSRKKGHASLLIKEVINELEQKESCNHFFLYSDIGADFYSKLGFIEIPYEKQKYKDSVCVYYSQSYDVDSISFEIPNYF</sequence>
<dbReference type="PANTHER" id="PTHR34815">
    <property type="entry name" value="LYSINE ACETYLTRANSFERASE"/>
    <property type="match status" value="1"/>
</dbReference>
<dbReference type="GO" id="GO:0016747">
    <property type="term" value="F:acyltransferase activity, transferring groups other than amino-acyl groups"/>
    <property type="evidence" value="ECO:0007669"/>
    <property type="project" value="InterPro"/>
</dbReference>
<keyword evidence="2" id="KW-0808">Transferase</keyword>
<proteinExistence type="predicted"/>
<comment type="caution">
    <text evidence="2">The sequence shown here is derived from an EMBL/GenBank/DDBJ whole genome shotgun (WGS) entry which is preliminary data.</text>
</comment>
<name>A0A5C6W4J6_9BACI</name>
<dbReference type="InterPro" id="IPR000182">
    <property type="entry name" value="GNAT_dom"/>
</dbReference>
<dbReference type="Proteomes" id="UP000321363">
    <property type="component" value="Unassembled WGS sequence"/>
</dbReference>
<dbReference type="InterPro" id="IPR016181">
    <property type="entry name" value="Acyl_CoA_acyltransferase"/>
</dbReference>
<evidence type="ECO:0000313" key="3">
    <source>
        <dbReference type="Proteomes" id="UP000321363"/>
    </source>
</evidence>
<protein>
    <submittedName>
        <fullName evidence="2">GNAT family N-acetyltransferase</fullName>
    </submittedName>
</protein>
<dbReference type="PANTHER" id="PTHR34815:SF2">
    <property type="entry name" value="N-ACETYLTRANSFERASE DOMAIN-CONTAINING PROTEIN"/>
    <property type="match status" value="1"/>
</dbReference>
<accession>A0A5C6W4J6</accession>
<evidence type="ECO:0000259" key="1">
    <source>
        <dbReference type="PROSITE" id="PS51186"/>
    </source>
</evidence>
<organism evidence="2 3">
    <name type="scientific">Metabacillus litoralis</name>
    <dbReference type="NCBI Taxonomy" id="152268"/>
    <lineage>
        <taxon>Bacteria</taxon>
        <taxon>Bacillati</taxon>
        <taxon>Bacillota</taxon>
        <taxon>Bacilli</taxon>
        <taxon>Bacillales</taxon>
        <taxon>Bacillaceae</taxon>
        <taxon>Metabacillus</taxon>
    </lineage>
</organism>
<dbReference type="OrthoDB" id="1796458at2"/>
<dbReference type="InterPro" id="IPR053013">
    <property type="entry name" value="LAT"/>
</dbReference>
<gene>
    <name evidence="2" type="ORF">FS935_01265</name>
</gene>
<dbReference type="AlphaFoldDB" id="A0A5C6W4J6"/>
<reference evidence="2 3" key="1">
    <citation type="journal article" date="2005" name="Int. J. Syst. Evol. Microbiol.">
        <title>Bacillus litoralis sp. nov., isolated from a tidal flat of the Yellow Sea in Korea.</title>
        <authorList>
            <person name="Yoon J.H."/>
            <person name="Oh T.K."/>
        </authorList>
    </citation>
    <scope>NUCLEOTIDE SEQUENCE [LARGE SCALE GENOMIC DNA]</scope>
    <source>
        <strain evidence="2 3">SW-211</strain>
    </source>
</reference>
<keyword evidence="3" id="KW-1185">Reference proteome</keyword>